<gene>
    <name evidence="2" type="ORF">C7999DRAFT_43721</name>
</gene>
<evidence type="ECO:0000313" key="2">
    <source>
        <dbReference type="EMBL" id="KAK4244660.1"/>
    </source>
</evidence>
<dbReference type="AlphaFoldDB" id="A0AAN7CMT8"/>
<feature type="compositionally biased region" description="Basic residues" evidence="1">
    <location>
        <begin position="52"/>
        <end position="61"/>
    </location>
</feature>
<keyword evidence="3" id="KW-1185">Reference proteome</keyword>
<feature type="compositionally biased region" description="Basic and acidic residues" evidence="1">
    <location>
        <begin position="74"/>
        <end position="84"/>
    </location>
</feature>
<dbReference type="Proteomes" id="UP001303647">
    <property type="component" value="Unassembled WGS sequence"/>
</dbReference>
<dbReference type="EMBL" id="MU857729">
    <property type="protein sequence ID" value="KAK4244660.1"/>
    <property type="molecule type" value="Genomic_DNA"/>
</dbReference>
<sequence length="346" mass="38168">MPSSRRSPKPSSEHKGSKEPPEILHHVGRAVLAYTLKKLSERQAQSSNTRSRTSHRKSSRSKTRDPSSASKRGSSRDLPRSDSGDMHALVSQLVVGAFAFGIRTLIRRRREAKKKKAEAAAAAADAATLSPQAGARSVARGKSNPGQDAGAASVDPELSAALDSVTTELQSASDSIRRLASSAPSVSHRNCAVRDALLTDADRLSGSLANMQASINNMRNLHPGLVQEKGRKERARERAKERAKEKAKARKQTEGRVKDWVRERQRERATNGAIDRNGGEVPTTEGMAMNRGLEPPGQGSRSGIHRRHREHDRNHDKPEEERHRHRRNRRGDEGAQRDRRSEPVPR</sequence>
<organism evidence="2 3">
    <name type="scientific">Corynascus novoguineensis</name>
    <dbReference type="NCBI Taxonomy" id="1126955"/>
    <lineage>
        <taxon>Eukaryota</taxon>
        <taxon>Fungi</taxon>
        <taxon>Dikarya</taxon>
        <taxon>Ascomycota</taxon>
        <taxon>Pezizomycotina</taxon>
        <taxon>Sordariomycetes</taxon>
        <taxon>Sordariomycetidae</taxon>
        <taxon>Sordariales</taxon>
        <taxon>Chaetomiaceae</taxon>
        <taxon>Corynascus</taxon>
    </lineage>
</organism>
<evidence type="ECO:0000256" key="1">
    <source>
        <dbReference type="SAM" id="MobiDB-lite"/>
    </source>
</evidence>
<feature type="region of interest" description="Disordered" evidence="1">
    <location>
        <begin position="1"/>
        <end position="84"/>
    </location>
</feature>
<feature type="compositionally biased region" description="Basic and acidic residues" evidence="1">
    <location>
        <begin position="228"/>
        <end position="269"/>
    </location>
</feature>
<evidence type="ECO:0000313" key="3">
    <source>
        <dbReference type="Proteomes" id="UP001303647"/>
    </source>
</evidence>
<reference evidence="2" key="1">
    <citation type="journal article" date="2023" name="Mol. Phylogenet. Evol.">
        <title>Genome-scale phylogeny and comparative genomics of the fungal order Sordariales.</title>
        <authorList>
            <person name="Hensen N."/>
            <person name="Bonometti L."/>
            <person name="Westerberg I."/>
            <person name="Brannstrom I.O."/>
            <person name="Guillou S."/>
            <person name="Cros-Aarteil S."/>
            <person name="Calhoun S."/>
            <person name="Haridas S."/>
            <person name="Kuo A."/>
            <person name="Mondo S."/>
            <person name="Pangilinan J."/>
            <person name="Riley R."/>
            <person name="LaButti K."/>
            <person name="Andreopoulos B."/>
            <person name="Lipzen A."/>
            <person name="Chen C."/>
            <person name="Yan M."/>
            <person name="Daum C."/>
            <person name="Ng V."/>
            <person name="Clum A."/>
            <person name="Steindorff A."/>
            <person name="Ohm R.A."/>
            <person name="Martin F."/>
            <person name="Silar P."/>
            <person name="Natvig D.O."/>
            <person name="Lalanne C."/>
            <person name="Gautier V."/>
            <person name="Ament-Velasquez S.L."/>
            <person name="Kruys A."/>
            <person name="Hutchinson M.I."/>
            <person name="Powell A.J."/>
            <person name="Barry K."/>
            <person name="Miller A.N."/>
            <person name="Grigoriev I.V."/>
            <person name="Debuchy R."/>
            <person name="Gladieux P."/>
            <person name="Hiltunen Thoren M."/>
            <person name="Johannesson H."/>
        </authorList>
    </citation>
    <scope>NUCLEOTIDE SEQUENCE</scope>
    <source>
        <strain evidence="2">CBS 359.72</strain>
    </source>
</reference>
<comment type="caution">
    <text evidence="2">The sequence shown here is derived from an EMBL/GenBank/DDBJ whole genome shotgun (WGS) entry which is preliminary data.</text>
</comment>
<feature type="compositionally biased region" description="Basic and acidic residues" evidence="1">
    <location>
        <begin position="330"/>
        <end position="346"/>
    </location>
</feature>
<protein>
    <submittedName>
        <fullName evidence="2">Uncharacterized protein</fullName>
    </submittedName>
</protein>
<feature type="region of interest" description="Disordered" evidence="1">
    <location>
        <begin position="121"/>
        <end position="153"/>
    </location>
</feature>
<name>A0AAN7CMT8_9PEZI</name>
<proteinExistence type="predicted"/>
<feature type="compositionally biased region" description="Basic and acidic residues" evidence="1">
    <location>
        <begin position="311"/>
        <end position="322"/>
    </location>
</feature>
<reference evidence="2" key="2">
    <citation type="submission" date="2023-05" db="EMBL/GenBank/DDBJ databases">
        <authorList>
            <consortium name="Lawrence Berkeley National Laboratory"/>
            <person name="Steindorff A."/>
            <person name="Hensen N."/>
            <person name="Bonometti L."/>
            <person name="Westerberg I."/>
            <person name="Brannstrom I.O."/>
            <person name="Guillou S."/>
            <person name="Cros-Aarteil S."/>
            <person name="Calhoun S."/>
            <person name="Haridas S."/>
            <person name="Kuo A."/>
            <person name="Mondo S."/>
            <person name="Pangilinan J."/>
            <person name="Riley R."/>
            <person name="Labutti K."/>
            <person name="Andreopoulos B."/>
            <person name="Lipzen A."/>
            <person name="Chen C."/>
            <person name="Yanf M."/>
            <person name="Daum C."/>
            <person name="Ng V."/>
            <person name="Clum A."/>
            <person name="Ohm R."/>
            <person name="Martin F."/>
            <person name="Silar P."/>
            <person name="Natvig D."/>
            <person name="Lalanne C."/>
            <person name="Gautier V."/>
            <person name="Ament-Velasquez S.L."/>
            <person name="Kruys A."/>
            <person name="Hutchinson M.I."/>
            <person name="Powell A.J."/>
            <person name="Barry K."/>
            <person name="Miller A.N."/>
            <person name="Grigoriev I.V."/>
            <person name="Debuchy R."/>
            <person name="Gladieux P."/>
            <person name="Thoren M.H."/>
            <person name="Johannesson H."/>
        </authorList>
    </citation>
    <scope>NUCLEOTIDE SEQUENCE</scope>
    <source>
        <strain evidence="2">CBS 359.72</strain>
    </source>
</reference>
<feature type="region of interest" description="Disordered" evidence="1">
    <location>
        <begin position="223"/>
        <end position="346"/>
    </location>
</feature>
<feature type="compositionally biased region" description="Basic and acidic residues" evidence="1">
    <location>
        <begin position="11"/>
        <end position="25"/>
    </location>
</feature>
<accession>A0AAN7CMT8</accession>